<keyword evidence="1" id="KW-0547">Nucleotide-binding</keyword>
<protein>
    <submittedName>
        <fullName evidence="1">Helitron helicase</fullName>
    </submittedName>
</protein>
<dbReference type="GO" id="GO:0004386">
    <property type="term" value="F:helicase activity"/>
    <property type="evidence" value="ECO:0007669"/>
    <property type="project" value="UniProtKB-KW"/>
</dbReference>
<dbReference type="PANTHER" id="PTHR45786">
    <property type="entry name" value="DNA BINDING PROTEIN-LIKE"/>
    <property type="match status" value="1"/>
</dbReference>
<reference evidence="2" key="1">
    <citation type="submission" date="2017-03" db="EMBL/GenBank/DDBJ databases">
        <title>Phytopthora megakarya and P. palmivora, two closely related causual agents of cacao black pod achieved similar genome size and gene model numbers by different mechanisms.</title>
        <authorList>
            <person name="Ali S."/>
            <person name="Shao J."/>
            <person name="Larry D.J."/>
            <person name="Kronmiller B."/>
            <person name="Shen D."/>
            <person name="Strem M.D."/>
            <person name="Melnick R.L."/>
            <person name="Guiltinan M.J."/>
            <person name="Tyler B.M."/>
            <person name="Meinhardt L.W."/>
            <person name="Bailey B.A."/>
        </authorList>
    </citation>
    <scope>NUCLEOTIDE SEQUENCE [LARGE SCALE GENOMIC DNA]</scope>
    <source>
        <strain evidence="2">zdho120</strain>
    </source>
</reference>
<gene>
    <name evidence="1" type="ORF">PHMEG_00021085</name>
</gene>
<dbReference type="PANTHER" id="PTHR45786:SF74">
    <property type="entry name" value="ATP-DEPENDENT DNA HELICASE"/>
    <property type="match status" value="1"/>
</dbReference>
<accession>A0A225VMJ4</accession>
<organism evidence="1 2">
    <name type="scientific">Phytophthora megakarya</name>
    <dbReference type="NCBI Taxonomy" id="4795"/>
    <lineage>
        <taxon>Eukaryota</taxon>
        <taxon>Sar</taxon>
        <taxon>Stramenopiles</taxon>
        <taxon>Oomycota</taxon>
        <taxon>Peronosporomycetes</taxon>
        <taxon>Peronosporales</taxon>
        <taxon>Peronosporaceae</taxon>
        <taxon>Phytophthora</taxon>
    </lineage>
</organism>
<sequence>MSPHSLQWDPPKSVLSTSTNVSHGFEVVSTNFVCKGMCATAWDLYCLHPTDVQLYINDSHMQALVASRMDMANGLDKDILETIDQVMTTHNPYKARPEDNPELRLQEFLPDDENFKLRLHVARNSNPGSNNTPTASELAGIIIDRGAAEHRDIILNPWGLERIFETRASYDPLQYPRRSNHSRERGVAEAEPEASILGRKIIIPPTFTGGSRYMYQRFLDAMAIYLDEGMLGVVAAKVHVVEYQKRDLPHAHIFLIMRLEDKPVSSEDVDRSRYLTKNNILTYMKRSFQVCYTVPAGNKIPTQDEE</sequence>
<keyword evidence="2" id="KW-1185">Reference proteome</keyword>
<dbReference type="EMBL" id="NBNE01003879">
    <property type="protein sequence ID" value="OWZ06633.1"/>
    <property type="molecule type" value="Genomic_DNA"/>
</dbReference>
<evidence type="ECO:0000313" key="2">
    <source>
        <dbReference type="Proteomes" id="UP000198211"/>
    </source>
</evidence>
<name>A0A225VMJ4_9STRA</name>
<keyword evidence="1" id="KW-0347">Helicase</keyword>
<keyword evidence="1" id="KW-0067">ATP-binding</keyword>
<keyword evidence="1" id="KW-0378">Hydrolase</keyword>
<dbReference type="Proteomes" id="UP000198211">
    <property type="component" value="Unassembled WGS sequence"/>
</dbReference>
<dbReference type="AlphaFoldDB" id="A0A225VMJ4"/>
<evidence type="ECO:0000313" key="1">
    <source>
        <dbReference type="EMBL" id="OWZ06633.1"/>
    </source>
</evidence>
<comment type="caution">
    <text evidence="1">The sequence shown here is derived from an EMBL/GenBank/DDBJ whole genome shotgun (WGS) entry which is preliminary data.</text>
</comment>
<proteinExistence type="predicted"/>